<reference evidence="1 2" key="1">
    <citation type="submission" date="2021-08" db="EMBL/GenBank/DDBJ databases">
        <title>Draft Genome Sequence of Phanerochaete sordida strain YK-624.</title>
        <authorList>
            <person name="Mori T."/>
            <person name="Dohra H."/>
            <person name="Suzuki T."/>
            <person name="Kawagishi H."/>
            <person name="Hirai H."/>
        </authorList>
    </citation>
    <scope>NUCLEOTIDE SEQUENCE [LARGE SCALE GENOMIC DNA]</scope>
    <source>
        <strain evidence="1 2">YK-624</strain>
    </source>
</reference>
<dbReference type="Proteomes" id="UP000703269">
    <property type="component" value="Unassembled WGS sequence"/>
</dbReference>
<protein>
    <submittedName>
        <fullName evidence="1">Uncharacterized protein</fullName>
    </submittedName>
</protein>
<organism evidence="1 2">
    <name type="scientific">Phanerochaete sordida</name>
    <dbReference type="NCBI Taxonomy" id="48140"/>
    <lineage>
        <taxon>Eukaryota</taxon>
        <taxon>Fungi</taxon>
        <taxon>Dikarya</taxon>
        <taxon>Basidiomycota</taxon>
        <taxon>Agaricomycotina</taxon>
        <taxon>Agaricomycetes</taxon>
        <taxon>Polyporales</taxon>
        <taxon>Phanerochaetaceae</taxon>
        <taxon>Phanerochaete</taxon>
    </lineage>
</organism>
<dbReference type="AlphaFoldDB" id="A0A9P3G5X5"/>
<dbReference type="InterPro" id="IPR011989">
    <property type="entry name" value="ARM-like"/>
</dbReference>
<dbReference type="Gene3D" id="1.25.10.10">
    <property type="entry name" value="Leucine-rich Repeat Variant"/>
    <property type="match status" value="1"/>
</dbReference>
<comment type="caution">
    <text evidence="1">The sequence shown here is derived from an EMBL/GenBank/DDBJ whole genome shotgun (WGS) entry which is preliminary data.</text>
</comment>
<gene>
    <name evidence="1" type="ORF">PsYK624_049550</name>
</gene>
<keyword evidence="2" id="KW-1185">Reference proteome</keyword>
<proteinExistence type="predicted"/>
<evidence type="ECO:0000313" key="1">
    <source>
        <dbReference type="EMBL" id="GJE88868.1"/>
    </source>
</evidence>
<evidence type="ECO:0000313" key="2">
    <source>
        <dbReference type="Proteomes" id="UP000703269"/>
    </source>
</evidence>
<accession>A0A9P3G5X5</accession>
<dbReference type="InterPro" id="IPR016024">
    <property type="entry name" value="ARM-type_fold"/>
</dbReference>
<dbReference type="EMBL" id="BPQB01000010">
    <property type="protein sequence ID" value="GJE88868.1"/>
    <property type="molecule type" value="Genomic_DNA"/>
</dbReference>
<dbReference type="SUPFAM" id="SSF48371">
    <property type="entry name" value="ARM repeat"/>
    <property type="match status" value="1"/>
</dbReference>
<name>A0A9P3G5X5_9APHY</name>
<sequence>MEAPAPPAAEVAVLDRVFAGLRDRDHVVRLQSASSLQHHVFHTLPTPPPDLAARLWDEIVHTRLSELNFSQTSAAQLGRALAIDSARLRQTSTSSAWTPPAVHPRPKEQIFCFYNYAKYLLPHRAPDVMLAASTALRRIVAAFGARFAAYEIPASLKLLAHDAEASRVAGVLVRSQLVRMRAAFRARVEEVLSHVLRALRNRNVGVWTRAGELLGACCGVRALRSTPGSDILREVLQDAQEELA</sequence>